<dbReference type="AlphaFoldDB" id="A0A252A2W3"/>
<dbReference type="Gene3D" id="2.120.10.30">
    <property type="entry name" value="TolB, C-terminal domain"/>
    <property type="match status" value="1"/>
</dbReference>
<gene>
    <name evidence="2" type="ORF">HC62_15475</name>
</gene>
<name>A0A252A2W3_9PROT</name>
<dbReference type="Proteomes" id="UP000194565">
    <property type="component" value="Unassembled WGS sequence"/>
</dbReference>
<dbReference type="InterPro" id="IPR001375">
    <property type="entry name" value="Peptidase_S9_cat"/>
</dbReference>
<protein>
    <submittedName>
        <fullName evidence="2">Peptidase S9</fullName>
    </submittedName>
</protein>
<dbReference type="InterPro" id="IPR011042">
    <property type="entry name" value="6-blade_b-propeller_TolB-like"/>
</dbReference>
<organism evidence="2 3">
    <name type="scientific">Acetobacter tropicalis</name>
    <dbReference type="NCBI Taxonomy" id="104102"/>
    <lineage>
        <taxon>Bacteria</taxon>
        <taxon>Pseudomonadati</taxon>
        <taxon>Pseudomonadota</taxon>
        <taxon>Alphaproteobacteria</taxon>
        <taxon>Acetobacterales</taxon>
        <taxon>Acetobacteraceae</taxon>
        <taxon>Acetobacter</taxon>
    </lineage>
</organism>
<dbReference type="GO" id="GO:0006508">
    <property type="term" value="P:proteolysis"/>
    <property type="evidence" value="ECO:0007669"/>
    <property type="project" value="InterPro"/>
</dbReference>
<evidence type="ECO:0000313" key="2">
    <source>
        <dbReference type="EMBL" id="OUI82874.1"/>
    </source>
</evidence>
<dbReference type="EMBL" id="JOMM01000054">
    <property type="protein sequence ID" value="OUI82874.1"/>
    <property type="molecule type" value="Genomic_DNA"/>
</dbReference>
<dbReference type="InterPro" id="IPR029058">
    <property type="entry name" value="AB_hydrolase_fold"/>
</dbReference>
<dbReference type="SUPFAM" id="SSF82171">
    <property type="entry name" value="DPP6 N-terminal domain-like"/>
    <property type="match status" value="1"/>
</dbReference>
<dbReference type="Pfam" id="PF00326">
    <property type="entry name" value="Peptidase_S9"/>
    <property type="match status" value="1"/>
</dbReference>
<sequence length="684" mass="73786">MRYCFLVKEPLMPDAPISAEVSSVAKKESSKQPLPCGTWPSRVTVDLVAGKTCTLSEVSVDGTVVYWLERRPSEKGRTVLMRWCEASGSQEVLPPECDVATRVHEYGGGAYAVRNGQVVFSDKRTGGLWGQLAEDATPVCLAPGEGLRYADLRFDQAGHTVLAVREDHRIQGEPKAALVAVPVGSDPVGKGAVLYTGPDFLSSPALSPDGAFLAWIEWDHPNMPWDATRLCFARVVRDAQGQIRALEDRRVLAGEAQAESILEPRWADDGRLLVISDRSGSWTVWQVEPSAQSLHNSAQQVDAPLSGLTLLPMPEGEIGQPAWVFGQRSYQPLPQGSILVLAVREGVTHCLCVSREGTVTPFAAHLEQCPVPLTNGHFAWLEAPSDALPTVVVGTGQNGVQQVLQHSAALTLSSDDISRPETIRFPVEDGGEPLGHAFFYPPANSAARVPEGERPPMIVLVHGGPTARAQEGLSFKVQWWTSRGFAVLDVNYGGSTGFGRQWRERLKGAWGVVDVADCIAACQHMVKTGRIDPARIAIRGSSAGGMTVLVALASSSLFAAGVSLYGVTDLRALAQETHKFEARYLDGLIGPWPEAESVYLARSPLFVAARIRAPVLLLQGAEDQVVPPAQAYAMADALKAAGTPCILHEFPGEGHGFRQESTIRKAWEEELAFYGQVFGFQPQG</sequence>
<dbReference type="Gene3D" id="3.40.50.1820">
    <property type="entry name" value="alpha/beta hydrolase"/>
    <property type="match status" value="1"/>
</dbReference>
<dbReference type="GO" id="GO:0008236">
    <property type="term" value="F:serine-type peptidase activity"/>
    <property type="evidence" value="ECO:0007669"/>
    <property type="project" value="InterPro"/>
</dbReference>
<dbReference type="PANTHER" id="PTHR43056:SF5">
    <property type="entry name" value="PEPTIDASE S9 PROLYL OLIGOPEPTIDASE CATALYTIC DOMAIN-CONTAINING PROTEIN"/>
    <property type="match status" value="1"/>
</dbReference>
<reference evidence="2 3" key="1">
    <citation type="submission" date="2014-06" db="EMBL/GenBank/DDBJ databases">
        <authorList>
            <person name="Ju J."/>
            <person name="Zhang J."/>
        </authorList>
    </citation>
    <scope>NUCLEOTIDE SEQUENCE [LARGE SCALE GENOMIC DNA]</scope>
    <source>
        <strain evidence="2">DmW_042</strain>
    </source>
</reference>
<evidence type="ECO:0000259" key="1">
    <source>
        <dbReference type="Pfam" id="PF00326"/>
    </source>
</evidence>
<accession>A0A252A2W3</accession>
<dbReference type="SUPFAM" id="SSF53474">
    <property type="entry name" value="alpha/beta-Hydrolases"/>
    <property type="match status" value="1"/>
</dbReference>
<feature type="domain" description="Peptidase S9 prolyl oligopeptidase catalytic" evidence="1">
    <location>
        <begin position="473"/>
        <end position="679"/>
    </location>
</feature>
<comment type="caution">
    <text evidence="2">The sequence shown here is derived from an EMBL/GenBank/DDBJ whole genome shotgun (WGS) entry which is preliminary data.</text>
</comment>
<dbReference type="InterPro" id="IPR050585">
    <property type="entry name" value="Xaa-Pro_dipeptidyl-ppase/CocE"/>
</dbReference>
<proteinExistence type="predicted"/>
<evidence type="ECO:0000313" key="3">
    <source>
        <dbReference type="Proteomes" id="UP000194565"/>
    </source>
</evidence>
<dbReference type="PANTHER" id="PTHR43056">
    <property type="entry name" value="PEPTIDASE S9 PROLYL OLIGOPEPTIDASE"/>
    <property type="match status" value="1"/>
</dbReference>